<comment type="subcellular location">
    <subcellularLocation>
        <location evidence="4">Membrane</location>
        <topology evidence="4">Multi-pass membrane protein</topology>
    </subcellularLocation>
</comment>
<feature type="transmembrane region" description="Helical" evidence="17">
    <location>
        <begin position="389"/>
        <end position="408"/>
    </location>
</feature>
<keyword evidence="10" id="KW-0460">Magnesium</keyword>
<keyword evidence="14 17" id="KW-0472">Membrane</keyword>
<dbReference type="Gene3D" id="3.40.50.720">
    <property type="entry name" value="NAD(P)-binding Rossmann-like Domain"/>
    <property type="match status" value="1"/>
</dbReference>
<dbReference type="GO" id="GO:0006171">
    <property type="term" value="P:cAMP biosynthetic process"/>
    <property type="evidence" value="ECO:0007669"/>
    <property type="project" value="UniProtKB-KW"/>
</dbReference>
<keyword evidence="18" id="KW-0732">Signal</keyword>
<feature type="transmembrane region" description="Helical" evidence="17">
    <location>
        <begin position="360"/>
        <end position="382"/>
    </location>
</feature>
<evidence type="ECO:0000256" key="10">
    <source>
        <dbReference type="ARBA" id="ARBA00022842"/>
    </source>
</evidence>
<dbReference type="GO" id="GO:0046872">
    <property type="term" value="F:metal ion binding"/>
    <property type="evidence" value="ECO:0007669"/>
    <property type="project" value="UniProtKB-KW"/>
</dbReference>
<dbReference type="SUPFAM" id="SSF55073">
    <property type="entry name" value="Nucleotide cyclase"/>
    <property type="match status" value="2"/>
</dbReference>
<dbReference type="InterPro" id="IPR001054">
    <property type="entry name" value="A/G_cyclase"/>
</dbReference>
<dbReference type="PRINTS" id="PR00081">
    <property type="entry name" value="GDHRDH"/>
</dbReference>
<dbReference type="PANTHER" id="PTHR45627">
    <property type="entry name" value="ADENYLATE CYCLASE TYPE 1"/>
    <property type="match status" value="1"/>
</dbReference>
<evidence type="ECO:0000256" key="18">
    <source>
        <dbReference type="SAM" id="SignalP"/>
    </source>
</evidence>
<evidence type="ECO:0000256" key="4">
    <source>
        <dbReference type="ARBA" id="ARBA00004141"/>
    </source>
</evidence>
<feature type="signal peptide" evidence="18">
    <location>
        <begin position="1"/>
        <end position="19"/>
    </location>
</feature>
<dbReference type="GO" id="GO:0007193">
    <property type="term" value="P:adenylate cyclase-inhibiting G protein-coupled receptor signaling pathway"/>
    <property type="evidence" value="ECO:0007669"/>
    <property type="project" value="TreeGrafter"/>
</dbReference>
<evidence type="ECO:0000313" key="20">
    <source>
        <dbReference type="Proteomes" id="UP000095283"/>
    </source>
</evidence>
<evidence type="ECO:0000256" key="6">
    <source>
        <dbReference type="ARBA" id="ARBA00022692"/>
    </source>
</evidence>
<feature type="transmembrane region" description="Helical" evidence="17">
    <location>
        <begin position="659"/>
        <end position="679"/>
    </location>
</feature>
<feature type="domain" description="Guanylate cyclase" evidence="19">
    <location>
        <begin position="489"/>
        <end position="613"/>
    </location>
</feature>
<dbReference type="PROSITE" id="PS50125">
    <property type="entry name" value="GUANYLATE_CYCLASE_2"/>
    <property type="match status" value="2"/>
</dbReference>
<dbReference type="InterPro" id="IPR029787">
    <property type="entry name" value="Nucleotide_cyclase"/>
</dbReference>
<keyword evidence="7" id="KW-0479">Metal-binding</keyword>
<dbReference type="InterPro" id="IPR002347">
    <property type="entry name" value="SDR_fam"/>
</dbReference>
<dbReference type="GO" id="GO:0005524">
    <property type="term" value="F:ATP binding"/>
    <property type="evidence" value="ECO:0007669"/>
    <property type="project" value="UniProtKB-KW"/>
</dbReference>
<keyword evidence="8" id="KW-0547">Nucleotide-binding</keyword>
<dbReference type="FunFam" id="3.30.70.1230:FF:000024">
    <property type="entry name" value="ACXA, isoform A"/>
    <property type="match status" value="1"/>
</dbReference>
<dbReference type="GO" id="GO:0016491">
    <property type="term" value="F:oxidoreductase activity"/>
    <property type="evidence" value="ECO:0007669"/>
    <property type="project" value="UniProtKB-KW"/>
</dbReference>
<evidence type="ECO:0000256" key="15">
    <source>
        <dbReference type="ARBA" id="ARBA00023239"/>
    </source>
</evidence>
<feature type="transmembrane region" description="Helical" evidence="17">
    <location>
        <begin position="306"/>
        <end position="327"/>
    </location>
</feature>
<dbReference type="GO" id="GO:0007189">
    <property type="term" value="P:adenylate cyclase-activating G protein-coupled receptor signaling pathway"/>
    <property type="evidence" value="ECO:0007669"/>
    <property type="project" value="TreeGrafter"/>
</dbReference>
<reference evidence="21" key="1">
    <citation type="submission" date="2016-11" db="UniProtKB">
        <authorList>
            <consortium name="WormBaseParasite"/>
        </authorList>
    </citation>
    <scope>IDENTIFICATION</scope>
</reference>
<dbReference type="GO" id="GO:0035556">
    <property type="term" value="P:intracellular signal transduction"/>
    <property type="evidence" value="ECO:0007669"/>
    <property type="project" value="InterPro"/>
</dbReference>
<dbReference type="InterPro" id="IPR036291">
    <property type="entry name" value="NAD(P)-bd_dom_sf"/>
</dbReference>
<feature type="chain" id="PRO_5009311291" description="adenylate cyclase" evidence="18">
    <location>
        <begin position="20"/>
        <end position="979"/>
    </location>
</feature>
<keyword evidence="20" id="KW-1185">Reference proteome</keyword>
<keyword evidence="6 17" id="KW-0812">Transmembrane</keyword>
<dbReference type="GO" id="GO:0004016">
    <property type="term" value="F:adenylate cyclase activity"/>
    <property type="evidence" value="ECO:0007669"/>
    <property type="project" value="UniProtKB-EC"/>
</dbReference>
<evidence type="ECO:0000256" key="9">
    <source>
        <dbReference type="ARBA" id="ARBA00022840"/>
    </source>
</evidence>
<keyword evidence="11 17" id="KW-1133">Transmembrane helix</keyword>
<dbReference type="Pfam" id="PF00211">
    <property type="entry name" value="Guanylate_cyc"/>
    <property type="match status" value="2"/>
</dbReference>
<dbReference type="CDD" id="cd07302">
    <property type="entry name" value="CHD"/>
    <property type="match status" value="2"/>
</dbReference>
<keyword evidence="9" id="KW-0067">ATP-binding</keyword>
<evidence type="ECO:0000256" key="7">
    <source>
        <dbReference type="ARBA" id="ARBA00022723"/>
    </source>
</evidence>
<keyword evidence="15 16" id="KW-0456">Lyase</keyword>
<evidence type="ECO:0000256" key="16">
    <source>
        <dbReference type="RuleBase" id="RU000405"/>
    </source>
</evidence>
<evidence type="ECO:0000313" key="21">
    <source>
        <dbReference type="WBParaSite" id="Hba_17276"/>
    </source>
</evidence>
<proteinExistence type="inferred from homology"/>
<comment type="catalytic activity">
    <reaction evidence="1">
        <text>GTP = 3',5'-cyclic GMP + diphosphate</text>
        <dbReference type="Rhea" id="RHEA:13665"/>
        <dbReference type="ChEBI" id="CHEBI:33019"/>
        <dbReference type="ChEBI" id="CHEBI:37565"/>
        <dbReference type="ChEBI" id="CHEBI:57746"/>
        <dbReference type="EC" id="4.6.1.2"/>
    </reaction>
</comment>
<keyword evidence="13" id="KW-0560">Oxidoreductase</keyword>
<evidence type="ECO:0000259" key="19">
    <source>
        <dbReference type="PROSITE" id="PS50125"/>
    </source>
</evidence>
<protein>
    <recommendedName>
        <fullName evidence="5">adenylate cyclase</fullName>
        <ecNumber evidence="5">4.6.1.1</ecNumber>
    </recommendedName>
</protein>
<dbReference type="SUPFAM" id="SSF51735">
    <property type="entry name" value="NAD(P)-binding Rossmann-fold domains"/>
    <property type="match status" value="1"/>
</dbReference>
<keyword evidence="12" id="KW-0115">cAMP biosynthesis</keyword>
<dbReference type="SMART" id="SM00044">
    <property type="entry name" value="CYCc"/>
    <property type="match status" value="2"/>
</dbReference>
<evidence type="ECO:0000256" key="11">
    <source>
        <dbReference type="ARBA" id="ARBA00022989"/>
    </source>
</evidence>
<feature type="domain" description="Guanylate cyclase" evidence="19">
    <location>
        <begin position="105"/>
        <end position="232"/>
    </location>
</feature>
<sequence>MLLLLISFFLQQLMISCVGIVSDSNEAGNRADIAMKLTEAVHRRTELETLKDRQDQLLLSVIPAYLADKVSKSIIQSSSAASARINSKHHKLFHDLHVQVHDNVSILFADIVNFTVLAAQLTAKDLVRTLNELYSKFDKDAQRLQCMRIKFLGDCYYCVSGMPVNRPNHADMCVVMGLEMIKTIKQIRLATGVDVNMRIGVHTGSVLCGILGLRKWQFDIWSDDVNLANHMESAGVPGINNMFNCRHPKSQVSPYLLWPFSNKAILCNFSDCMLFLFLSMPAAFANILVCRLYCPAEVQQTTGLQQFFTLLVLIILSLFDRICPYAHTLLTSTSFLVSSFITIGPHIIIAKSDLHEVKPFTSMVFMPACVSHITSVFLLYRIPYSYRCVLFTIDFVIFEILLSIFPVYGATPAQSFLRLTYCISIKKFYQLTTVAINLSFLLVLLLFIDWIDINKLLIENILPSSVAAKFLAPDRPVDELYARQHENVCVMFASIPNFKDFWSQWDTSRKLECLRLLNEIVCEFDKEFIDDWNKNNSSDRAINLVRAYRNANVMIEFALSMSQILDQLNKDSFQNFELRIGMSVGPLVAGVIGAQKPQYDIWGNTVNLASRMDTHGEPRKIHVGEVYSLIVTTEMGDILRKGGFRLQSRGKIKVKGVKVIAMIYLLYLVIGALLSYFLLKRIFLEHFYLNIEGKYVFITGCDSGFGRLLTLKLLKMNVNVFAGCYTENGCEDLENKAQKMNGGRLYAIKLDITRDDSVENAFIVVKKVLDEENSQLHAVVNNAGVFTIFGPDDWCSTEEYMTSLNVNTLGTVRVCHKFLPLVKKSKGRIVTMGSTAGRLHGLYVGPYVTAKFAVEAYMDCLRLEMRAFNVSVHVLEPGAFKTELLSEQAQNARIHKIWNKLSSEVKREYGEEFKENFKIAWQTGVNIVANPNLYWVVDCYIHALFAWWPRMSDLGLVNTMKVNYDKNSIFNTSNYEFLK</sequence>
<feature type="transmembrane region" description="Helical" evidence="17">
    <location>
        <begin position="428"/>
        <end position="448"/>
    </location>
</feature>
<comment type="similarity">
    <text evidence="16">Belongs to the adenylyl cyclase class-4/guanylyl cyclase family.</text>
</comment>
<dbReference type="EC" id="4.6.1.1" evidence="5"/>
<dbReference type="PROSITE" id="PS00452">
    <property type="entry name" value="GUANYLATE_CYCLASE_1"/>
    <property type="match status" value="2"/>
</dbReference>
<comment type="catalytic activity">
    <reaction evidence="2">
        <text>ATP = 3',5'-cyclic AMP + diphosphate</text>
        <dbReference type="Rhea" id="RHEA:15389"/>
        <dbReference type="ChEBI" id="CHEBI:30616"/>
        <dbReference type="ChEBI" id="CHEBI:33019"/>
        <dbReference type="ChEBI" id="CHEBI:58165"/>
        <dbReference type="EC" id="4.6.1.1"/>
    </reaction>
</comment>
<evidence type="ECO:0000256" key="8">
    <source>
        <dbReference type="ARBA" id="ARBA00022741"/>
    </source>
</evidence>
<dbReference type="AlphaFoldDB" id="A0A1I7XIY9"/>
<dbReference type="Gene3D" id="3.30.70.1230">
    <property type="entry name" value="Nucleotide cyclase"/>
    <property type="match status" value="2"/>
</dbReference>
<evidence type="ECO:0000256" key="2">
    <source>
        <dbReference type="ARBA" id="ARBA00001593"/>
    </source>
</evidence>
<comment type="cofactor">
    <cofactor evidence="3">
        <name>Mg(2+)</name>
        <dbReference type="ChEBI" id="CHEBI:18420"/>
    </cofactor>
</comment>
<dbReference type="WBParaSite" id="Hba_17276">
    <property type="protein sequence ID" value="Hba_17276"/>
    <property type="gene ID" value="Hba_17276"/>
</dbReference>
<dbReference type="InterPro" id="IPR020904">
    <property type="entry name" value="Sc_DH/Rdtase_CS"/>
</dbReference>
<evidence type="ECO:0000256" key="5">
    <source>
        <dbReference type="ARBA" id="ARBA00012201"/>
    </source>
</evidence>
<dbReference type="Pfam" id="PF00106">
    <property type="entry name" value="adh_short"/>
    <property type="match status" value="1"/>
</dbReference>
<accession>A0A1I7XIY9</accession>
<evidence type="ECO:0000256" key="12">
    <source>
        <dbReference type="ARBA" id="ARBA00022998"/>
    </source>
</evidence>
<evidence type="ECO:0000256" key="17">
    <source>
        <dbReference type="SAM" id="Phobius"/>
    </source>
</evidence>
<evidence type="ECO:0000256" key="3">
    <source>
        <dbReference type="ARBA" id="ARBA00001946"/>
    </source>
</evidence>
<dbReference type="GO" id="GO:0004383">
    <property type="term" value="F:guanylate cyclase activity"/>
    <property type="evidence" value="ECO:0007669"/>
    <property type="project" value="UniProtKB-EC"/>
</dbReference>
<name>A0A1I7XIY9_HETBA</name>
<evidence type="ECO:0000256" key="14">
    <source>
        <dbReference type="ARBA" id="ARBA00023136"/>
    </source>
</evidence>
<organism evidence="20 21">
    <name type="scientific">Heterorhabditis bacteriophora</name>
    <name type="common">Entomopathogenic nematode worm</name>
    <dbReference type="NCBI Taxonomy" id="37862"/>
    <lineage>
        <taxon>Eukaryota</taxon>
        <taxon>Metazoa</taxon>
        <taxon>Ecdysozoa</taxon>
        <taxon>Nematoda</taxon>
        <taxon>Chromadorea</taxon>
        <taxon>Rhabditida</taxon>
        <taxon>Rhabditina</taxon>
        <taxon>Rhabditomorpha</taxon>
        <taxon>Strongyloidea</taxon>
        <taxon>Heterorhabditidae</taxon>
        <taxon>Heterorhabditis</taxon>
    </lineage>
</organism>
<dbReference type="PROSITE" id="PS00061">
    <property type="entry name" value="ADH_SHORT"/>
    <property type="match status" value="1"/>
</dbReference>
<evidence type="ECO:0000256" key="13">
    <source>
        <dbReference type="ARBA" id="ARBA00023002"/>
    </source>
</evidence>
<dbReference type="PANTHER" id="PTHR45627:SF12">
    <property type="entry name" value="ADENYLATE CYCLASE TYPE 2"/>
    <property type="match status" value="1"/>
</dbReference>
<evidence type="ECO:0000256" key="1">
    <source>
        <dbReference type="ARBA" id="ARBA00001436"/>
    </source>
</evidence>
<dbReference type="GO" id="GO:0005886">
    <property type="term" value="C:plasma membrane"/>
    <property type="evidence" value="ECO:0007669"/>
    <property type="project" value="TreeGrafter"/>
</dbReference>
<dbReference type="Proteomes" id="UP000095283">
    <property type="component" value="Unplaced"/>
</dbReference>
<dbReference type="InterPro" id="IPR018297">
    <property type="entry name" value="A/G_cyclase_CS"/>
</dbReference>